<keyword evidence="3" id="KW-0804">Transcription</keyword>
<dbReference type="Gene3D" id="1.10.357.10">
    <property type="entry name" value="Tetracycline Repressor, domain 2"/>
    <property type="match status" value="1"/>
</dbReference>
<dbReference type="PROSITE" id="PS50977">
    <property type="entry name" value="HTH_TETR_2"/>
    <property type="match status" value="1"/>
</dbReference>
<dbReference type="OrthoDB" id="9795242at2"/>
<protein>
    <submittedName>
        <fullName evidence="5">TetR family transcriptional regulator</fullName>
    </submittedName>
</protein>
<dbReference type="SUPFAM" id="SSF46689">
    <property type="entry name" value="Homeodomain-like"/>
    <property type="match status" value="1"/>
</dbReference>
<sequence length="207" mass="22476">MAGRPREFDRGVALERARDLFWVRGYEGTSMSDLVAALGIASARIYAAFGSKEALFREAIAHYEAEEGGFADQALGGTKDVRTAIEDMFRKAIKLYTVKQRGCMVVSAATNCAPENAALGAWLADHRRARTQSLIDRLRQAKQAGELPASFDEVAIGDCCATLLHGLSVQARDGVSRRRLDAMVSVFLHAFDAMAEGNAEPPSPGRR</sequence>
<dbReference type="Pfam" id="PF00440">
    <property type="entry name" value="TetR_N"/>
    <property type="match status" value="1"/>
</dbReference>
<keyword evidence="2 4" id="KW-0238">DNA-binding</keyword>
<gene>
    <name evidence="5" type="ORF">C7450_101126</name>
</gene>
<evidence type="ECO:0000313" key="6">
    <source>
        <dbReference type="Proteomes" id="UP000248021"/>
    </source>
</evidence>
<dbReference type="GO" id="GO:0003677">
    <property type="term" value="F:DNA binding"/>
    <property type="evidence" value="ECO:0007669"/>
    <property type="project" value="UniProtKB-UniRule"/>
</dbReference>
<proteinExistence type="predicted"/>
<dbReference type="RefSeq" id="WP_110372462.1">
    <property type="nucleotide sequence ID" value="NZ_CAKNFM010000006.1"/>
</dbReference>
<feature type="DNA-binding region" description="H-T-H motif" evidence="4">
    <location>
        <begin position="30"/>
        <end position="49"/>
    </location>
</feature>
<reference evidence="5 6" key="1">
    <citation type="submission" date="2018-05" db="EMBL/GenBank/DDBJ databases">
        <title>Genomic Encyclopedia of Type Strains, Phase IV (KMG-IV): sequencing the most valuable type-strain genomes for metagenomic binning, comparative biology and taxonomic classification.</title>
        <authorList>
            <person name="Goeker M."/>
        </authorList>
    </citation>
    <scope>NUCLEOTIDE SEQUENCE [LARGE SCALE GENOMIC DNA]</scope>
    <source>
        <strain evidence="5 6">DSM 6462</strain>
    </source>
</reference>
<dbReference type="AlphaFoldDB" id="A0A2V3UGJ3"/>
<evidence type="ECO:0000256" key="2">
    <source>
        <dbReference type="ARBA" id="ARBA00023125"/>
    </source>
</evidence>
<organism evidence="5 6">
    <name type="scientific">Chelatococcus asaccharovorans</name>
    <dbReference type="NCBI Taxonomy" id="28210"/>
    <lineage>
        <taxon>Bacteria</taxon>
        <taxon>Pseudomonadati</taxon>
        <taxon>Pseudomonadota</taxon>
        <taxon>Alphaproteobacteria</taxon>
        <taxon>Hyphomicrobiales</taxon>
        <taxon>Chelatococcaceae</taxon>
        <taxon>Chelatococcus</taxon>
    </lineage>
</organism>
<evidence type="ECO:0000256" key="4">
    <source>
        <dbReference type="PROSITE-ProRule" id="PRU00335"/>
    </source>
</evidence>
<dbReference type="PANTHER" id="PTHR47506">
    <property type="entry name" value="TRANSCRIPTIONAL REGULATORY PROTEIN"/>
    <property type="match status" value="1"/>
</dbReference>
<name>A0A2V3UGJ3_9HYPH</name>
<keyword evidence="1" id="KW-0805">Transcription regulation</keyword>
<comment type="caution">
    <text evidence="5">The sequence shown here is derived from an EMBL/GenBank/DDBJ whole genome shotgun (WGS) entry which is preliminary data.</text>
</comment>
<dbReference type="InterPro" id="IPR023772">
    <property type="entry name" value="DNA-bd_HTH_TetR-type_CS"/>
</dbReference>
<evidence type="ECO:0000313" key="5">
    <source>
        <dbReference type="EMBL" id="PXW64371.1"/>
    </source>
</evidence>
<keyword evidence="6" id="KW-1185">Reference proteome</keyword>
<dbReference type="InterPro" id="IPR036271">
    <property type="entry name" value="Tet_transcr_reg_TetR-rel_C_sf"/>
</dbReference>
<dbReference type="PROSITE" id="PS01081">
    <property type="entry name" value="HTH_TETR_1"/>
    <property type="match status" value="1"/>
</dbReference>
<accession>A0A2V3UGJ3</accession>
<dbReference type="SUPFAM" id="SSF48498">
    <property type="entry name" value="Tetracyclin repressor-like, C-terminal domain"/>
    <property type="match status" value="1"/>
</dbReference>
<dbReference type="EMBL" id="QJJK01000001">
    <property type="protein sequence ID" value="PXW64371.1"/>
    <property type="molecule type" value="Genomic_DNA"/>
</dbReference>
<evidence type="ECO:0000256" key="3">
    <source>
        <dbReference type="ARBA" id="ARBA00023163"/>
    </source>
</evidence>
<dbReference type="Gene3D" id="1.10.10.60">
    <property type="entry name" value="Homeodomain-like"/>
    <property type="match status" value="1"/>
</dbReference>
<dbReference type="PANTHER" id="PTHR47506:SF1">
    <property type="entry name" value="HTH-TYPE TRANSCRIPTIONAL REGULATOR YJDC"/>
    <property type="match status" value="1"/>
</dbReference>
<dbReference type="Proteomes" id="UP000248021">
    <property type="component" value="Unassembled WGS sequence"/>
</dbReference>
<dbReference type="InterPro" id="IPR009057">
    <property type="entry name" value="Homeodomain-like_sf"/>
</dbReference>
<evidence type="ECO:0000256" key="1">
    <source>
        <dbReference type="ARBA" id="ARBA00023015"/>
    </source>
</evidence>
<dbReference type="InterPro" id="IPR001647">
    <property type="entry name" value="HTH_TetR"/>
</dbReference>